<dbReference type="InterPro" id="IPR037516">
    <property type="entry name" value="Tripartite_DENN"/>
</dbReference>
<evidence type="ECO:0000313" key="4">
    <source>
        <dbReference type="Proteomes" id="UP000192220"/>
    </source>
</evidence>
<feature type="compositionally biased region" description="Polar residues" evidence="2">
    <location>
        <begin position="303"/>
        <end position="314"/>
    </location>
</feature>
<dbReference type="GO" id="GO:0042147">
    <property type="term" value="P:retrograde transport, endosome to Golgi"/>
    <property type="evidence" value="ECO:0007669"/>
    <property type="project" value="TreeGrafter"/>
</dbReference>
<evidence type="ECO:0000313" key="6">
    <source>
        <dbReference type="RefSeq" id="XP_013890175.1"/>
    </source>
</evidence>
<dbReference type="PROSITE" id="PS50211">
    <property type="entry name" value="DENN"/>
    <property type="match status" value="1"/>
</dbReference>
<sequence length="1035" mass="115772">MPAASTMTGGRALLLCANTDNCIYQSVNGLQCCGLKVGEAPSPVIPQPLEVCGSLGYRDIKGAAETTKHPLSPLLRLSDSPGPPNTMLAHRRTPSINGQGTPNMENGLNHNKSSAGAKPASIRDKISQWEGKKEPVTLMGTSPLSATQKEIGTVRTKESKVSDVQRTDSKRFVSWDKQDSGKENVGKLVDLCPTSKEKEDMRCCASKATEAQDKKTVLTHVKKLEKATKEVPSRPSLAFPGNYFSPPSKDELEETEKKTSEPIFGTFDKTRPGAFQRRRQGDSENVYCEPGAPSINPLPKPQRTFQHPTTTAGSFSGKAKRNLPPLPSIPPPPLPSCPPPGVCRRPWADKPRDSNNRKSYEFEDLLQLSSESCRGDWYAQSRLGLTCTLSEENVYEDIIDPPSKENPYEDIELEQSCLGSKCVSPASSSPVPDKLASKPGFFRQTSERRSFKGPELRKTNRDASISSPCRISPPSTPSSPDDTPCLSGDPYNRRRRKIPKMVLRINGVFEARRGKKHMKKVSQSAESSSGREENSESESDTEEKLKAHSQRLVSVQSMLKQTGRYRTLERDLMELQERKLFEYFIVVALHKTKAGVPYLPEVTQQFPLKLERSFKFMRETEDQLKVIPQFCFPDAKDWVPVDNFPSETFSFVLTGEDGSRRFGYCRRLLPSGKGRRLPEVYCIVSRLGCFDLFSKILDEVEKRRAISPALVQPFMRGIMEAPFPAPGRTITVKNFLPGSGTEVIELCRPSDSRLEHVDFECLFSSLNLRLLLRVFASLLLERRVIFTADKLSTLSQCCHAVVALLYPFTWQHTYIPVLPPSMLDIVCTPTPFIVGLLSSSLPRLKELPLEEVLVVDLGNNRFLRQLDDEDSILPHKLQAALEHVLEKRRELACEKGDLSNDSCSLSTVVSEAFVRFFVEMVGHYSLFMGGAERDDESLSSPTLPSPSSSPSSSFQREAFRKAVTSKSLRRFLEVFMETQMFTGFIQERELRRQGLKGLFEVRAQEYLDSLPGSEQRGVNKFLKGLGNKMKFLSKR</sequence>
<dbReference type="GeneID" id="106537338"/>
<dbReference type="GO" id="GO:0005829">
    <property type="term" value="C:cytosol"/>
    <property type="evidence" value="ECO:0007669"/>
    <property type="project" value="GOC"/>
</dbReference>
<dbReference type="RefSeq" id="XP_013885325.1">
    <property type="nucleotide sequence ID" value="XM_014029871.1"/>
</dbReference>
<feature type="compositionally biased region" description="Low complexity" evidence="2">
    <location>
        <begin position="464"/>
        <end position="485"/>
    </location>
</feature>
<feature type="region of interest" description="Disordered" evidence="2">
    <location>
        <begin position="935"/>
        <end position="955"/>
    </location>
</feature>
<dbReference type="OrthoDB" id="10266080at2759"/>
<keyword evidence="1" id="KW-0344">Guanine-nucleotide releasing factor</keyword>
<evidence type="ECO:0000256" key="1">
    <source>
        <dbReference type="ARBA" id="ARBA00022658"/>
    </source>
</evidence>
<dbReference type="InterPro" id="IPR043153">
    <property type="entry name" value="DENN_C"/>
</dbReference>
<dbReference type="GeneID" id="106533529"/>
<feature type="region of interest" description="Disordered" evidence="2">
    <location>
        <begin position="426"/>
        <end position="497"/>
    </location>
</feature>
<dbReference type="InterPro" id="IPR005113">
    <property type="entry name" value="uDENN_dom"/>
</dbReference>
<dbReference type="InterPro" id="IPR051942">
    <property type="entry name" value="DENN_domain_containing_2"/>
</dbReference>
<dbReference type="Gene3D" id="3.30.450.200">
    <property type="match status" value="1"/>
</dbReference>
<dbReference type="InterPro" id="IPR001194">
    <property type="entry name" value="cDENN_dom"/>
</dbReference>
<evidence type="ECO:0000256" key="2">
    <source>
        <dbReference type="SAM" id="MobiDB-lite"/>
    </source>
</evidence>
<dbReference type="AlphaFoldDB" id="A0A2I4DD36"/>
<dbReference type="GO" id="GO:0015629">
    <property type="term" value="C:actin cytoskeleton"/>
    <property type="evidence" value="ECO:0007669"/>
    <property type="project" value="TreeGrafter"/>
</dbReference>
<reference evidence="5 6" key="1">
    <citation type="submission" date="2025-04" db="UniProtKB">
        <authorList>
            <consortium name="RefSeq"/>
        </authorList>
    </citation>
    <scope>IDENTIFICATION</scope>
</reference>
<dbReference type="KEGG" id="alim:106533529"/>
<dbReference type="Pfam" id="PF02141">
    <property type="entry name" value="DENN"/>
    <property type="match status" value="1"/>
</dbReference>
<dbReference type="PANTHER" id="PTHR15288:SF3">
    <property type="entry name" value="DENN DOMAIN-CONTAINING PROTEIN 2A"/>
    <property type="match status" value="1"/>
</dbReference>
<organism evidence="4 6">
    <name type="scientific">Austrofundulus limnaeus</name>
    <name type="common">Annual killifish</name>
    <dbReference type="NCBI Taxonomy" id="52670"/>
    <lineage>
        <taxon>Eukaryota</taxon>
        <taxon>Metazoa</taxon>
        <taxon>Chordata</taxon>
        <taxon>Craniata</taxon>
        <taxon>Vertebrata</taxon>
        <taxon>Euteleostomi</taxon>
        <taxon>Actinopterygii</taxon>
        <taxon>Neopterygii</taxon>
        <taxon>Teleostei</taxon>
        <taxon>Neoteleostei</taxon>
        <taxon>Acanthomorphata</taxon>
        <taxon>Ovalentaria</taxon>
        <taxon>Atherinomorphae</taxon>
        <taxon>Cyprinodontiformes</taxon>
        <taxon>Rivulidae</taxon>
        <taxon>Austrofundulus</taxon>
    </lineage>
</organism>
<dbReference type="Pfam" id="PF03456">
    <property type="entry name" value="uDENN"/>
    <property type="match status" value="1"/>
</dbReference>
<dbReference type="Gene3D" id="3.40.50.11500">
    <property type="match status" value="1"/>
</dbReference>
<evidence type="ECO:0000313" key="5">
    <source>
        <dbReference type="RefSeq" id="XP_013885325.1"/>
    </source>
</evidence>
<dbReference type="SMART" id="SM00800">
    <property type="entry name" value="uDENN"/>
    <property type="match status" value="1"/>
</dbReference>
<dbReference type="FunFam" id="3.30.450.200:FF:000001">
    <property type="entry name" value="DENN domain-containing protein 2A isoform X1"/>
    <property type="match status" value="1"/>
</dbReference>
<dbReference type="InterPro" id="IPR005112">
    <property type="entry name" value="dDENN_dom"/>
</dbReference>
<dbReference type="Proteomes" id="UP000192220">
    <property type="component" value="Unplaced"/>
</dbReference>
<dbReference type="Pfam" id="PF03455">
    <property type="entry name" value="dDENN"/>
    <property type="match status" value="1"/>
</dbReference>
<dbReference type="SMART" id="SM00801">
    <property type="entry name" value="dDENN"/>
    <property type="match status" value="1"/>
</dbReference>
<accession>A0A2I4DD36</accession>
<dbReference type="FunFam" id="3.40.50.11500:FF:000004">
    <property type="entry name" value="DENN domain-containing protein 2C isoform X1"/>
    <property type="match status" value="1"/>
</dbReference>
<feature type="domain" description="UDENN" evidence="3">
    <location>
        <begin position="582"/>
        <end position="995"/>
    </location>
</feature>
<dbReference type="KEGG" id="alim:106537338"/>
<dbReference type="SMART" id="SM00799">
    <property type="entry name" value="DENN"/>
    <property type="match status" value="1"/>
</dbReference>
<gene>
    <name evidence="6" type="primary">LOC106537338</name>
    <name evidence="5" type="synonym">LOC106533529</name>
</gene>
<dbReference type="RefSeq" id="XP_013890175.1">
    <property type="nucleotide sequence ID" value="XM_014034721.1"/>
</dbReference>
<protein>
    <submittedName>
        <fullName evidence="5 6">DENN domain-containing protein 2A-like</fullName>
    </submittedName>
</protein>
<name>A0A2I4DD36_AUSLI</name>
<feature type="region of interest" description="Disordered" evidence="2">
    <location>
        <begin position="227"/>
        <end position="319"/>
    </location>
</feature>
<feature type="region of interest" description="Disordered" evidence="2">
    <location>
        <begin position="513"/>
        <end position="548"/>
    </location>
</feature>
<proteinExistence type="predicted"/>
<evidence type="ECO:0000259" key="3">
    <source>
        <dbReference type="PROSITE" id="PS50211"/>
    </source>
</evidence>
<feature type="compositionally biased region" description="Low complexity" evidence="2">
    <location>
        <begin position="938"/>
        <end position="953"/>
    </location>
</feature>
<dbReference type="PANTHER" id="PTHR15288">
    <property type="entry name" value="DENN DOMAIN-CONTAINING PROTEIN 2"/>
    <property type="match status" value="1"/>
</dbReference>
<dbReference type="STRING" id="52670.A0A2I4DD36"/>
<dbReference type="GO" id="GO:0005085">
    <property type="term" value="F:guanyl-nucleotide exchange factor activity"/>
    <property type="evidence" value="ECO:0007669"/>
    <property type="project" value="UniProtKB-KW"/>
</dbReference>
<keyword evidence="4" id="KW-1185">Reference proteome</keyword>
<feature type="compositionally biased region" description="Basic and acidic residues" evidence="2">
    <location>
        <begin position="445"/>
        <end position="461"/>
    </location>
</feature>